<dbReference type="SUPFAM" id="SSF55811">
    <property type="entry name" value="Nudix"/>
    <property type="match status" value="1"/>
</dbReference>
<evidence type="ECO:0000256" key="1">
    <source>
        <dbReference type="ARBA" id="ARBA00000847"/>
    </source>
</evidence>
<proteinExistence type="inferred from homology"/>
<dbReference type="Gene3D" id="3.90.79.10">
    <property type="entry name" value="Nucleoside Triphosphate Pyrophosphohydrolase"/>
    <property type="match status" value="1"/>
</dbReference>
<dbReference type="EMBL" id="PGEX01000001">
    <property type="protein sequence ID" value="PJJ42198.1"/>
    <property type="molecule type" value="Genomic_DNA"/>
</dbReference>
<dbReference type="PROSITE" id="PS51462">
    <property type="entry name" value="NUDIX"/>
    <property type="match status" value="1"/>
</dbReference>
<feature type="domain" description="Nudix hydrolase" evidence="8">
    <location>
        <begin position="43"/>
        <end position="177"/>
    </location>
</feature>
<accession>A0A2M9A938</accession>
<dbReference type="PANTHER" id="PTHR11839:SF18">
    <property type="entry name" value="NUDIX HYDROLASE DOMAIN-CONTAINING PROTEIN"/>
    <property type="match status" value="1"/>
</dbReference>
<dbReference type="PANTHER" id="PTHR11839">
    <property type="entry name" value="UDP/ADP-SUGAR PYROPHOSPHATASE"/>
    <property type="match status" value="1"/>
</dbReference>
<dbReference type="GO" id="GO:0016787">
    <property type="term" value="F:hydrolase activity"/>
    <property type="evidence" value="ECO:0007669"/>
    <property type="project" value="UniProtKB-KW"/>
</dbReference>
<dbReference type="Proteomes" id="UP000231134">
    <property type="component" value="Unassembled WGS sequence"/>
</dbReference>
<dbReference type="RefSeq" id="WP_241899544.1">
    <property type="nucleotide sequence ID" value="NZ_PGEX01000001.1"/>
</dbReference>
<comment type="catalytic activity">
    <reaction evidence="1">
        <text>GDP-alpha-D-mannose + H2O = alpha-D-mannose 1-phosphate + GMP + 2 H(+)</text>
        <dbReference type="Rhea" id="RHEA:27978"/>
        <dbReference type="ChEBI" id="CHEBI:15377"/>
        <dbReference type="ChEBI" id="CHEBI:15378"/>
        <dbReference type="ChEBI" id="CHEBI:57527"/>
        <dbReference type="ChEBI" id="CHEBI:58115"/>
        <dbReference type="ChEBI" id="CHEBI:58409"/>
    </reaction>
</comment>
<dbReference type="GO" id="GO:0019693">
    <property type="term" value="P:ribose phosphate metabolic process"/>
    <property type="evidence" value="ECO:0007669"/>
    <property type="project" value="TreeGrafter"/>
</dbReference>
<evidence type="ECO:0000256" key="7">
    <source>
        <dbReference type="ARBA" id="ARBA00032272"/>
    </source>
</evidence>
<organism evidence="9 10">
    <name type="scientific">Hallerella succinigenes</name>
    <dbReference type="NCBI Taxonomy" id="1896222"/>
    <lineage>
        <taxon>Bacteria</taxon>
        <taxon>Pseudomonadati</taxon>
        <taxon>Fibrobacterota</taxon>
        <taxon>Fibrobacteria</taxon>
        <taxon>Fibrobacterales</taxon>
        <taxon>Fibrobacteraceae</taxon>
        <taxon>Hallerella</taxon>
    </lineage>
</organism>
<evidence type="ECO:0000256" key="3">
    <source>
        <dbReference type="ARBA" id="ARBA00007275"/>
    </source>
</evidence>
<name>A0A2M9A938_9BACT</name>
<keyword evidence="5" id="KW-0378">Hydrolase</keyword>
<comment type="caution">
    <text evidence="9">The sequence shown here is derived from an EMBL/GenBank/DDBJ whole genome shotgun (WGS) entry which is preliminary data.</text>
</comment>
<dbReference type="AlphaFoldDB" id="A0A2M9A938"/>
<comment type="similarity">
    <text evidence="3">Belongs to the Nudix hydrolase family. NudK subfamily.</text>
</comment>
<dbReference type="Pfam" id="PF00293">
    <property type="entry name" value="NUDIX"/>
    <property type="match status" value="1"/>
</dbReference>
<reference evidence="9 10" key="1">
    <citation type="submission" date="2017-11" db="EMBL/GenBank/DDBJ databases">
        <title>Animal gut microbial communities from fecal samples from Wisconsin, USA.</title>
        <authorList>
            <person name="Neumann A."/>
        </authorList>
    </citation>
    <scope>NUCLEOTIDE SEQUENCE [LARGE SCALE GENOMIC DNA]</scope>
    <source>
        <strain evidence="9 10">UWS3</strain>
    </source>
</reference>
<dbReference type="CDD" id="cd03424">
    <property type="entry name" value="NUDIX_ADPRase_Nudt5_UGPPase_Nudt14"/>
    <property type="match status" value="1"/>
</dbReference>
<comment type="cofactor">
    <cofactor evidence="2">
        <name>Mg(2+)</name>
        <dbReference type="ChEBI" id="CHEBI:18420"/>
    </cofactor>
</comment>
<evidence type="ECO:0000259" key="8">
    <source>
        <dbReference type="PROSITE" id="PS51462"/>
    </source>
</evidence>
<evidence type="ECO:0000256" key="6">
    <source>
        <dbReference type="ARBA" id="ARBA00032162"/>
    </source>
</evidence>
<evidence type="ECO:0000313" key="9">
    <source>
        <dbReference type="EMBL" id="PJJ42198.1"/>
    </source>
</evidence>
<gene>
    <name evidence="9" type="ORF">BGX16_2216</name>
</gene>
<evidence type="ECO:0000313" key="10">
    <source>
        <dbReference type="Proteomes" id="UP000231134"/>
    </source>
</evidence>
<evidence type="ECO:0000256" key="5">
    <source>
        <dbReference type="ARBA" id="ARBA00022801"/>
    </source>
</evidence>
<sequence length="188" mass="21440">MPKNLKSWKTISSKSLLDTRFLKVEEEVCELPNGKVIPDFYTLWQPDWVLILAQTKNGEWIMEHQYRHGTGKIALEFPAGIVDAGESPLEAAKRELQEECAYAGGKFEYLAELPMNPDRHRGRFFVVRATGVEPQGNTHFDMGEEIETLLYSTETVVEKMRSGEIHHPHQIAAFMLYGIDPLQGTLHK</sequence>
<dbReference type="InterPro" id="IPR000086">
    <property type="entry name" value="NUDIX_hydrolase_dom"/>
</dbReference>
<evidence type="ECO:0000256" key="4">
    <source>
        <dbReference type="ARBA" id="ARBA00016377"/>
    </source>
</evidence>
<keyword evidence="10" id="KW-1185">Reference proteome</keyword>
<evidence type="ECO:0000256" key="2">
    <source>
        <dbReference type="ARBA" id="ARBA00001946"/>
    </source>
</evidence>
<protein>
    <recommendedName>
        <fullName evidence="4">GDP-mannose pyrophosphatase</fullName>
    </recommendedName>
    <alternativeName>
        <fullName evidence="6">GDP-mannose hydrolase</fullName>
    </alternativeName>
    <alternativeName>
        <fullName evidence="7">GDPMK</fullName>
    </alternativeName>
</protein>
<dbReference type="InterPro" id="IPR015797">
    <property type="entry name" value="NUDIX_hydrolase-like_dom_sf"/>
</dbReference>
<dbReference type="GO" id="GO:0006753">
    <property type="term" value="P:nucleoside phosphate metabolic process"/>
    <property type="evidence" value="ECO:0007669"/>
    <property type="project" value="TreeGrafter"/>
</dbReference>